<protein>
    <recommendedName>
        <fullName evidence="4">Pal1-like protein</fullName>
    </recommendedName>
</protein>
<name>A0ABR1H2V2_9HYPO</name>
<evidence type="ECO:0008006" key="4">
    <source>
        <dbReference type="Google" id="ProtNLM"/>
    </source>
</evidence>
<evidence type="ECO:0000313" key="3">
    <source>
        <dbReference type="Proteomes" id="UP001498476"/>
    </source>
</evidence>
<comment type="caution">
    <text evidence="2">The sequence shown here is derived from an EMBL/GenBank/DDBJ whole genome shotgun (WGS) entry which is preliminary data.</text>
</comment>
<keyword evidence="3" id="KW-1185">Reference proteome</keyword>
<accession>A0ABR1H2V2</accession>
<proteinExistence type="predicted"/>
<dbReference type="EMBL" id="JAZAVJ010000084">
    <property type="protein sequence ID" value="KAK7415385.1"/>
    <property type="molecule type" value="Genomic_DNA"/>
</dbReference>
<feature type="region of interest" description="Disordered" evidence="1">
    <location>
        <begin position="125"/>
        <end position="147"/>
    </location>
</feature>
<sequence length="291" mass="31420">MTSNSAFTAASVASSAASAAAKATTFAKQQIAPRSISISVSPPPVNFAERRAVLQALKQHGGVEFFKSVPGHDSMFVSLMKDREAVSRLVTTSPFSYAVSIATSAPETALSGVYSRDGLSKLKPVTKMKTQDTSSASGSSQESPEKEFTIQVWPHPEYRHHISSRSVLHRAWPDIIGKNDSFITKILKQSLPKTMVAKGLANWEPDLGKQRTSAGSKNKMQERIQLISSIPGKILKAAAPRDQDAEQEQDDDSGSGVEFPTATFSEHATEPRSEERSDQTSNQTTAPSTQV</sequence>
<evidence type="ECO:0000256" key="1">
    <source>
        <dbReference type="SAM" id="MobiDB-lite"/>
    </source>
</evidence>
<feature type="region of interest" description="Disordered" evidence="1">
    <location>
        <begin position="236"/>
        <end position="291"/>
    </location>
</feature>
<reference evidence="2 3" key="1">
    <citation type="journal article" date="2025" name="Microbiol. Resour. Announc.">
        <title>Draft genome sequences for Neonectria magnoliae and Neonectria punicea, canker pathogens of Liriodendron tulipifera and Acer saccharum in West Virginia.</title>
        <authorList>
            <person name="Petronek H.M."/>
            <person name="Kasson M.T."/>
            <person name="Metheny A.M."/>
            <person name="Stauder C.M."/>
            <person name="Lovett B."/>
            <person name="Lynch S.C."/>
            <person name="Garnas J.R."/>
            <person name="Kasson L.R."/>
            <person name="Stajich J.E."/>
        </authorList>
    </citation>
    <scope>NUCLEOTIDE SEQUENCE [LARGE SCALE GENOMIC DNA]</scope>
    <source>
        <strain evidence="2 3">NRRL 64653</strain>
    </source>
</reference>
<feature type="compositionally biased region" description="Basic and acidic residues" evidence="1">
    <location>
        <begin position="267"/>
        <end position="278"/>
    </location>
</feature>
<feature type="compositionally biased region" description="Polar residues" evidence="1">
    <location>
        <begin position="279"/>
        <end position="291"/>
    </location>
</feature>
<evidence type="ECO:0000313" key="2">
    <source>
        <dbReference type="EMBL" id="KAK7415385.1"/>
    </source>
</evidence>
<gene>
    <name evidence="2" type="ORF">QQX98_005924</name>
</gene>
<organism evidence="2 3">
    <name type="scientific">Neonectria punicea</name>
    <dbReference type="NCBI Taxonomy" id="979145"/>
    <lineage>
        <taxon>Eukaryota</taxon>
        <taxon>Fungi</taxon>
        <taxon>Dikarya</taxon>
        <taxon>Ascomycota</taxon>
        <taxon>Pezizomycotina</taxon>
        <taxon>Sordariomycetes</taxon>
        <taxon>Hypocreomycetidae</taxon>
        <taxon>Hypocreales</taxon>
        <taxon>Nectriaceae</taxon>
        <taxon>Neonectria</taxon>
    </lineage>
</organism>
<dbReference type="Proteomes" id="UP001498476">
    <property type="component" value="Unassembled WGS sequence"/>
</dbReference>